<dbReference type="PROSITE" id="PS51257">
    <property type="entry name" value="PROKAR_LIPOPROTEIN"/>
    <property type="match status" value="1"/>
</dbReference>
<dbReference type="Pfam" id="PF13539">
    <property type="entry name" value="Peptidase_M15_4"/>
    <property type="match status" value="1"/>
</dbReference>
<dbReference type="InterPro" id="IPR039561">
    <property type="entry name" value="Peptidase_M15C"/>
</dbReference>
<dbReference type="InterPro" id="IPR009045">
    <property type="entry name" value="Zn_M74/Hedgehog-like"/>
</dbReference>
<name>A0A841CVP5_PLAVE</name>
<dbReference type="Gene3D" id="3.30.1380.10">
    <property type="match status" value="1"/>
</dbReference>
<keyword evidence="2" id="KW-0732">Signal</keyword>
<dbReference type="Proteomes" id="UP000562352">
    <property type="component" value="Unassembled WGS sequence"/>
</dbReference>
<reference evidence="4 5" key="1">
    <citation type="submission" date="2020-08" db="EMBL/GenBank/DDBJ databases">
        <title>Genomic Encyclopedia of Type Strains, Phase III (KMG-III): the genomes of soil and plant-associated and newly described type strains.</title>
        <authorList>
            <person name="Whitman W."/>
        </authorList>
    </citation>
    <scope>NUCLEOTIDE SEQUENCE [LARGE SCALE GENOMIC DNA]</scope>
    <source>
        <strain evidence="4 5">CECT 3303</strain>
    </source>
</reference>
<gene>
    <name evidence="4" type="ORF">FHS22_000141</name>
</gene>
<dbReference type="SUPFAM" id="SSF55166">
    <property type="entry name" value="Hedgehog/DD-peptidase"/>
    <property type="match status" value="1"/>
</dbReference>
<feature type="region of interest" description="Disordered" evidence="1">
    <location>
        <begin position="31"/>
        <end position="103"/>
    </location>
</feature>
<accession>A0A841CVP5</accession>
<dbReference type="AlphaFoldDB" id="A0A841CVP5"/>
<dbReference type="EMBL" id="JACHJJ010000001">
    <property type="protein sequence ID" value="MBB5960903.1"/>
    <property type="molecule type" value="Genomic_DNA"/>
</dbReference>
<evidence type="ECO:0000256" key="2">
    <source>
        <dbReference type="SAM" id="SignalP"/>
    </source>
</evidence>
<dbReference type="GO" id="GO:0008233">
    <property type="term" value="F:peptidase activity"/>
    <property type="evidence" value="ECO:0007669"/>
    <property type="project" value="InterPro"/>
</dbReference>
<organism evidence="4 5">
    <name type="scientific">Planomonospora venezuelensis</name>
    <dbReference type="NCBI Taxonomy" id="1999"/>
    <lineage>
        <taxon>Bacteria</taxon>
        <taxon>Bacillati</taxon>
        <taxon>Actinomycetota</taxon>
        <taxon>Actinomycetes</taxon>
        <taxon>Streptosporangiales</taxon>
        <taxon>Streptosporangiaceae</taxon>
        <taxon>Planomonospora</taxon>
    </lineage>
</organism>
<evidence type="ECO:0000313" key="5">
    <source>
        <dbReference type="Proteomes" id="UP000562352"/>
    </source>
</evidence>
<evidence type="ECO:0000259" key="3">
    <source>
        <dbReference type="Pfam" id="PF13539"/>
    </source>
</evidence>
<feature type="signal peptide" evidence="2">
    <location>
        <begin position="1"/>
        <end position="25"/>
    </location>
</feature>
<feature type="compositionally biased region" description="Pro residues" evidence="1">
    <location>
        <begin position="35"/>
        <end position="46"/>
    </location>
</feature>
<keyword evidence="5" id="KW-1185">Reference proteome</keyword>
<feature type="chain" id="PRO_5032369659" description="Peptidase M15C domain-containing protein" evidence="2">
    <location>
        <begin position="26"/>
        <end position="289"/>
    </location>
</feature>
<protein>
    <recommendedName>
        <fullName evidence="3">Peptidase M15C domain-containing protein</fullName>
    </recommendedName>
</protein>
<feature type="domain" description="Peptidase M15C" evidence="3">
    <location>
        <begin position="205"/>
        <end position="285"/>
    </location>
</feature>
<comment type="caution">
    <text evidence="4">The sequence shown here is derived from an EMBL/GenBank/DDBJ whole genome shotgun (WGS) entry which is preliminary data.</text>
</comment>
<proteinExistence type="predicted"/>
<sequence length="289" mass="30746">MTRVRMGSVTRVRAALALTACLAVAACGGSGPATTPAPDPVPPTVSPAPSKAATPPSSPSPSASASLLHPVSPTPAPASPSEAPPAVPSAAPAPAPSATGPPEFSAKVTRIARERLEHSWRSGCPVPVRDLRLVTMTYWGFDGRPHLGELVVHEDVTGDVVTVFRRLYGWRWPIYRMELVDVYGGDDFDSIDAGNTSAFNCRPATGSSSWSQHAYGRAIDLNPRENPYVSSDGSVAHRNARKFARRPVDAPGVINPGDRVVRAFERLGWEWGGYWSGIKDYQHFSKGGG</sequence>
<feature type="compositionally biased region" description="Low complexity" evidence="1">
    <location>
        <begin position="47"/>
        <end position="71"/>
    </location>
</feature>
<evidence type="ECO:0000313" key="4">
    <source>
        <dbReference type="EMBL" id="MBB5960903.1"/>
    </source>
</evidence>
<evidence type="ECO:0000256" key="1">
    <source>
        <dbReference type="SAM" id="MobiDB-lite"/>
    </source>
</evidence>
<feature type="compositionally biased region" description="Pro residues" evidence="1">
    <location>
        <begin position="72"/>
        <end position="95"/>
    </location>
</feature>
<dbReference type="RefSeq" id="WP_260407555.1">
    <property type="nucleotide sequence ID" value="NZ_BAAAWZ010000001.1"/>
</dbReference>